<dbReference type="EMBL" id="SSDS01000096">
    <property type="protein sequence ID" value="TXG75891.1"/>
    <property type="molecule type" value="Genomic_DNA"/>
</dbReference>
<reference evidence="1 2" key="1">
    <citation type="submission" date="2018-09" db="EMBL/GenBank/DDBJ databases">
        <title>Metagenome Assembled Genomes from an Advanced Water Purification Facility.</title>
        <authorList>
            <person name="Stamps B.W."/>
            <person name="Spear J.R."/>
        </authorList>
    </citation>
    <scope>NUCLEOTIDE SEQUENCE [LARGE SCALE GENOMIC DNA]</scope>
    <source>
        <strain evidence="1">Bin_63_2</strain>
    </source>
</reference>
<name>A0A5C7J2Z1_9BACT</name>
<accession>A0A5C7J2Z1</accession>
<evidence type="ECO:0000313" key="1">
    <source>
        <dbReference type="EMBL" id="TXG75891.1"/>
    </source>
</evidence>
<gene>
    <name evidence="1" type="ORF">E6Q11_06150</name>
</gene>
<protein>
    <submittedName>
        <fullName evidence="1">Uncharacterized protein</fullName>
    </submittedName>
</protein>
<organism evidence="1 2">
    <name type="scientific">Candidatus Dojkabacteria bacterium</name>
    <dbReference type="NCBI Taxonomy" id="2099670"/>
    <lineage>
        <taxon>Bacteria</taxon>
        <taxon>Candidatus Dojkabacteria</taxon>
    </lineage>
</organism>
<dbReference type="Proteomes" id="UP000321026">
    <property type="component" value="Unassembled WGS sequence"/>
</dbReference>
<dbReference type="AlphaFoldDB" id="A0A5C7J2Z1"/>
<evidence type="ECO:0000313" key="2">
    <source>
        <dbReference type="Proteomes" id="UP000321026"/>
    </source>
</evidence>
<proteinExistence type="predicted"/>
<comment type="caution">
    <text evidence="1">The sequence shown here is derived from an EMBL/GenBank/DDBJ whole genome shotgun (WGS) entry which is preliminary data.</text>
</comment>
<sequence>MAKLTNKSQLIVGTNLVINETLKTIRLLASADGSTTNGLIAKDGVTWQALYSKLVDLWATATYQDSPFPVYAIDALSGQFQIGTDGATFSGWSFDADATRQMLRDGGWSEFSAGGVLQRQYVGIVGLGSVSSGAQLYYQRASTDAPTNFTFTDQCNEGIQVFGDASNGNFDKRTYFKGFVREYGKKYKDSVLADTGKTSTGANIVNLLLSNEDDLKIQAADGAMTGAPYNGITITYFGSDQMKNIGGGNYPFRVVINGNGATLEQIYTKVQYLLRQDTDIDTGAGTVIGKTAAALLAFVGDTLQTTTGVFVENLLSADTNRIEFKDQNNVTRTYPYTATGTITFNSVLVGAGSSYRLMFTAPPGAGNDYGEGGAVTVNDASGTPITGTISTSSIAFTFDYDGNTQAGFTASTDRPVTLIGVRPGSSKFAVATGTLTRSKGISLSLVAEQDRVYA</sequence>